<dbReference type="SUPFAM" id="SSF53254">
    <property type="entry name" value="Phosphoglycerate mutase-like"/>
    <property type="match status" value="1"/>
</dbReference>
<feature type="binding site" evidence="4">
    <location>
        <begin position="8"/>
        <end position="15"/>
    </location>
    <ligand>
        <name>substrate</name>
    </ligand>
</feature>
<dbReference type="InterPro" id="IPR001345">
    <property type="entry name" value="PG/BPGM_mutase_AS"/>
</dbReference>
<dbReference type="Proteomes" id="UP000229730">
    <property type="component" value="Unassembled WGS sequence"/>
</dbReference>
<organism evidence="5 6">
    <name type="scientific">Paremcibacter congregatus</name>
    <dbReference type="NCBI Taxonomy" id="2043170"/>
    <lineage>
        <taxon>Bacteria</taxon>
        <taxon>Pseudomonadati</taxon>
        <taxon>Pseudomonadota</taxon>
        <taxon>Alphaproteobacteria</taxon>
        <taxon>Emcibacterales</taxon>
        <taxon>Emcibacteraceae</taxon>
        <taxon>Paremcibacter</taxon>
    </lineage>
</organism>
<dbReference type="PROSITE" id="PS00175">
    <property type="entry name" value="PG_MUTASE"/>
    <property type="match status" value="1"/>
</dbReference>
<dbReference type="InterPro" id="IPR050275">
    <property type="entry name" value="PGM_Phosphatase"/>
</dbReference>
<feature type="active site" description="Tele-phosphohistidine intermediate" evidence="3">
    <location>
        <position position="9"/>
    </location>
</feature>
<evidence type="ECO:0000256" key="1">
    <source>
        <dbReference type="ARBA" id="ARBA00023152"/>
    </source>
</evidence>
<reference evidence="5 6" key="1">
    <citation type="submission" date="2017-10" db="EMBL/GenBank/DDBJ databases">
        <title>Frigbacter circumglobatus gen. nov. sp. nov., isolated from sediment cultured in situ.</title>
        <authorList>
            <person name="Zhao Z."/>
        </authorList>
    </citation>
    <scope>NUCLEOTIDE SEQUENCE [LARGE SCALE GENOMIC DNA]</scope>
    <source>
        <strain evidence="5 6">ZYL</strain>
    </source>
</reference>
<proteinExistence type="predicted"/>
<dbReference type="EMBL" id="PDEM01000033">
    <property type="protein sequence ID" value="PHZ83234.1"/>
    <property type="molecule type" value="Genomic_DNA"/>
</dbReference>
<dbReference type="GO" id="GO:0005737">
    <property type="term" value="C:cytoplasm"/>
    <property type="evidence" value="ECO:0007669"/>
    <property type="project" value="TreeGrafter"/>
</dbReference>
<dbReference type="PANTHER" id="PTHR48100:SF1">
    <property type="entry name" value="HISTIDINE PHOSPHATASE FAMILY PROTEIN-RELATED"/>
    <property type="match status" value="1"/>
</dbReference>
<dbReference type="Gene3D" id="3.40.50.1240">
    <property type="entry name" value="Phosphoglycerate mutase-like"/>
    <property type="match status" value="1"/>
</dbReference>
<evidence type="ECO:0000256" key="3">
    <source>
        <dbReference type="PIRSR" id="PIRSR613078-1"/>
    </source>
</evidence>
<dbReference type="SMART" id="SM00855">
    <property type="entry name" value="PGAM"/>
    <property type="match status" value="1"/>
</dbReference>
<comment type="caution">
    <text evidence="5">The sequence shown here is derived from an EMBL/GenBank/DDBJ whole genome shotgun (WGS) entry which is preliminary data.</text>
</comment>
<dbReference type="GO" id="GO:0016791">
    <property type="term" value="F:phosphatase activity"/>
    <property type="evidence" value="ECO:0007669"/>
    <property type="project" value="TreeGrafter"/>
</dbReference>
<evidence type="ECO:0000313" key="5">
    <source>
        <dbReference type="EMBL" id="PHZ83234.1"/>
    </source>
</evidence>
<dbReference type="AlphaFoldDB" id="A0A2G4YLM9"/>
<feature type="active site" description="Proton donor/acceptor" evidence="3">
    <location>
        <position position="79"/>
    </location>
</feature>
<dbReference type="FunCoup" id="A0A2G4YLM9">
    <property type="interactions" value="577"/>
</dbReference>
<sequence length="223" mass="24691">MGEIYLVRHGQASFNAENYDQLSPLGLQQARHLGAYFSERDINFDHLFTGTQTRHQQTADAILQDRALPPQTSLAGLNEYDFTALYKAYMAQHPEEAALPKDGDRALFYKRLKRALALWSEDRLTGDIPESWADFHGRVTGALIHIQDSAPRSCLVVSSGGAIALALGHILGLDAGRVIGLNLQIKNASFSHIYIGRDALHLATFNNIPHLDRPDRLGAITYS</sequence>
<evidence type="ECO:0000256" key="2">
    <source>
        <dbReference type="ARBA" id="ARBA00023235"/>
    </source>
</evidence>
<dbReference type="InterPro" id="IPR029033">
    <property type="entry name" value="His_PPase_superfam"/>
</dbReference>
<name>A0A2G4YLM9_9PROT</name>
<protein>
    <submittedName>
        <fullName evidence="5">Histidine phosphatase</fullName>
    </submittedName>
</protein>
<feature type="binding site" evidence="4">
    <location>
        <position position="54"/>
    </location>
    <ligand>
        <name>substrate</name>
    </ligand>
</feature>
<dbReference type="PANTHER" id="PTHR48100">
    <property type="entry name" value="BROAD-SPECIFICITY PHOSPHATASE YOR283W-RELATED"/>
    <property type="match status" value="1"/>
</dbReference>
<dbReference type="CDD" id="cd07067">
    <property type="entry name" value="HP_PGM_like"/>
    <property type="match status" value="1"/>
</dbReference>
<dbReference type="InParanoid" id="A0A2G4YLM9"/>
<dbReference type="Pfam" id="PF00300">
    <property type="entry name" value="His_Phos_1"/>
    <property type="match status" value="1"/>
</dbReference>
<keyword evidence="1" id="KW-0324">Glycolysis</keyword>
<evidence type="ECO:0000256" key="4">
    <source>
        <dbReference type="PIRSR" id="PIRSR613078-2"/>
    </source>
</evidence>
<keyword evidence="2" id="KW-0413">Isomerase</keyword>
<evidence type="ECO:0000313" key="6">
    <source>
        <dbReference type="Proteomes" id="UP000229730"/>
    </source>
</evidence>
<dbReference type="RefSeq" id="WP_099475127.1">
    <property type="nucleotide sequence ID" value="NZ_CP041025.1"/>
</dbReference>
<accession>A0A2G4YLM9</accession>
<dbReference type="OrthoDB" id="280692at2"/>
<dbReference type="InterPro" id="IPR013078">
    <property type="entry name" value="His_Pase_superF_clade-1"/>
</dbReference>
<keyword evidence="6" id="KW-1185">Reference proteome</keyword>
<gene>
    <name evidence="5" type="ORF">CRD36_16800</name>
</gene>